<accession>A0AAW5K7D6</accession>
<feature type="signal peptide" evidence="1">
    <location>
        <begin position="1"/>
        <end position="33"/>
    </location>
</feature>
<feature type="chain" id="PRO_5043464811" description="EF-hand domain-containing protein" evidence="1">
    <location>
        <begin position="34"/>
        <end position="141"/>
    </location>
</feature>
<evidence type="ECO:0000313" key="2">
    <source>
        <dbReference type="EMBL" id="MCQ4813914.1"/>
    </source>
</evidence>
<protein>
    <recommendedName>
        <fullName evidence="4">EF-hand domain-containing protein</fullName>
    </recommendedName>
</protein>
<name>A0AAW5K7D6_9BACT</name>
<evidence type="ECO:0000313" key="3">
    <source>
        <dbReference type="Proteomes" id="UP001205919"/>
    </source>
</evidence>
<gene>
    <name evidence="2" type="ORF">NE630_05650</name>
</gene>
<sequence length="141" mass="15655">MSHCEKRVFKAIIGFGVLLTLFILLSSAAASFAAPLNPNKVITLRQPDGSSFYPENEGKHPDEKIKIDGSEEHMKNEAIFVPRVLEATGRKYGIDFSDYAKDGKITQNELAVYLILAGYEGDDGPQPIGPRPTIWEWVCSR</sequence>
<dbReference type="RefSeq" id="WP_008712656.1">
    <property type="nucleotide sequence ID" value="NZ_CABKQM010000008.1"/>
</dbReference>
<evidence type="ECO:0000256" key="1">
    <source>
        <dbReference type="SAM" id="SignalP"/>
    </source>
</evidence>
<keyword evidence="1" id="KW-0732">Signal</keyword>
<dbReference type="AlphaFoldDB" id="A0AAW5K7D6"/>
<organism evidence="2 3">
    <name type="scientific">Cloacibacillus evryensis</name>
    <dbReference type="NCBI Taxonomy" id="508460"/>
    <lineage>
        <taxon>Bacteria</taxon>
        <taxon>Thermotogati</taxon>
        <taxon>Synergistota</taxon>
        <taxon>Synergistia</taxon>
        <taxon>Synergistales</taxon>
        <taxon>Synergistaceae</taxon>
        <taxon>Cloacibacillus</taxon>
    </lineage>
</organism>
<dbReference type="EMBL" id="JANFYT010000009">
    <property type="protein sequence ID" value="MCQ4813914.1"/>
    <property type="molecule type" value="Genomic_DNA"/>
</dbReference>
<proteinExistence type="predicted"/>
<evidence type="ECO:0008006" key="4">
    <source>
        <dbReference type="Google" id="ProtNLM"/>
    </source>
</evidence>
<keyword evidence="3" id="KW-1185">Reference proteome</keyword>
<comment type="caution">
    <text evidence="2">The sequence shown here is derived from an EMBL/GenBank/DDBJ whole genome shotgun (WGS) entry which is preliminary data.</text>
</comment>
<dbReference type="Proteomes" id="UP001205919">
    <property type="component" value="Unassembled WGS sequence"/>
</dbReference>
<reference evidence="2 3" key="1">
    <citation type="submission" date="2022-06" db="EMBL/GenBank/DDBJ databases">
        <title>Isolation of gut microbiota from human fecal samples.</title>
        <authorList>
            <person name="Pamer E.G."/>
            <person name="Barat B."/>
            <person name="Waligurski E."/>
            <person name="Medina S."/>
            <person name="Paddock L."/>
            <person name="Mostad J."/>
        </authorList>
    </citation>
    <scope>NUCLEOTIDE SEQUENCE [LARGE SCALE GENOMIC DNA]</scope>
    <source>
        <strain evidence="2 3">DFI.9.90</strain>
    </source>
</reference>